<dbReference type="EMBL" id="BMAW01126308">
    <property type="protein sequence ID" value="GFU16162.1"/>
    <property type="molecule type" value="Genomic_DNA"/>
</dbReference>
<reference evidence="1" key="1">
    <citation type="submission" date="2020-08" db="EMBL/GenBank/DDBJ databases">
        <title>Multicomponent nature underlies the extraordinary mechanical properties of spider dragline silk.</title>
        <authorList>
            <person name="Kono N."/>
            <person name="Nakamura H."/>
            <person name="Mori M."/>
            <person name="Yoshida Y."/>
            <person name="Ohtoshi R."/>
            <person name="Malay A.D."/>
            <person name="Moran D.A.P."/>
            <person name="Tomita M."/>
            <person name="Numata K."/>
            <person name="Arakawa K."/>
        </authorList>
    </citation>
    <scope>NUCLEOTIDE SEQUENCE</scope>
</reference>
<accession>A0A8X6QFN4</accession>
<dbReference type="OrthoDB" id="443524at2759"/>
<keyword evidence="2" id="KW-1185">Reference proteome</keyword>
<evidence type="ECO:0000313" key="1">
    <source>
        <dbReference type="EMBL" id="GFU16162.1"/>
    </source>
</evidence>
<sequence>MLRRCLRLSSCGDILGCISKMKLHTNAAKILYSSFDKDLPNPNLPTPLSRVIKHDTDILLEQLRKAKTIERLLILASSHLDVMNSQHVVTCLQNIYELSKTQEQFDSQHLLENTTFQSICSRLMKIIRILDSQELITVYKILSNYGVRNNTYVMQSTLKMLGAHLNDMSLGQLTFLHFLLSKQKHNPLVDGLRLALPLVLQVQIEQQLDTDNMTQVIDCLQLACRSKLKLTVIEKIIETVFKKAQNLSPTNAISVIFSLLSVDAPVNGYKELLNYSFELISQNLDIIDSKHILPILRHCSNKSYYQSRFFFEVSKKIDSENWNLEKTWETARIFKKLRFCPENFMDHFSRVICSEAYAFVNHPQYSILHCVEILTTSGYQPLHLQEVLSLICNSEKKKKLLKDSSPLLFVKFLSCLAMLGKFPQEHLSEILHENYLYNVWSFSRKHGRNIDFERYLCSLVWSLEVYDQLEYFRFPSTILKSLRQSVCERHENFNYPLQKFIENGLGGTQFLQSGIFTQNSLLIDHVLAMRSGNYPVSFHHSDSSHSSQKNQVAFVEDINLPPDAKIVAVITADEDKYLRDPEVIRCYLDIQIRCLKKKKFCPVVVNYNNWKNLPDREKIPYLMREIKDAAEEDCTEKKNTLY</sequence>
<proteinExistence type="predicted"/>
<protein>
    <submittedName>
        <fullName evidence="1">Helitron_like_N domain-containing protein</fullName>
    </submittedName>
</protein>
<organism evidence="1 2">
    <name type="scientific">Nephila pilipes</name>
    <name type="common">Giant wood spider</name>
    <name type="synonym">Nephila maculata</name>
    <dbReference type="NCBI Taxonomy" id="299642"/>
    <lineage>
        <taxon>Eukaryota</taxon>
        <taxon>Metazoa</taxon>
        <taxon>Ecdysozoa</taxon>
        <taxon>Arthropoda</taxon>
        <taxon>Chelicerata</taxon>
        <taxon>Arachnida</taxon>
        <taxon>Araneae</taxon>
        <taxon>Araneomorphae</taxon>
        <taxon>Entelegynae</taxon>
        <taxon>Araneoidea</taxon>
        <taxon>Nephilidae</taxon>
        <taxon>Nephila</taxon>
    </lineage>
</organism>
<dbReference type="AlphaFoldDB" id="A0A8X6QFN4"/>
<name>A0A8X6QFN4_NEPPI</name>
<evidence type="ECO:0000313" key="2">
    <source>
        <dbReference type="Proteomes" id="UP000887013"/>
    </source>
</evidence>
<comment type="caution">
    <text evidence="1">The sequence shown here is derived from an EMBL/GenBank/DDBJ whole genome shotgun (WGS) entry which is preliminary data.</text>
</comment>
<dbReference type="Proteomes" id="UP000887013">
    <property type="component" value="Unassembled WGS sequence"/>
</dbReference>
<gene>
    <name evidence="1" type="primary">AVEN_148402_1</name>
    <name evidence="1" type="ORF">NPIL_85281</name>
</gene>